<keyword evidence="5 6" id="KW-0472">Membrane</keyword>
<evidence type="ECO:0000256" key="4">
    <source>
        <dbReference type="ARBA" id="ARBA00022989"/>
    </source>
</evidence>
<evidence type="ECO:0000256" key="5">
    <source>
        <dbReference type="ARBA" id="ARBA00023136"/>
    </source>
</evidence>
<dbReference type="RefSeq" id="WP_066216889.1">
    <property type="nucleotide sequence ID" value="NZ_FNSN01000003.1"/>
</dbReference>
<accession>A0A1H4S9W1</accession>
<evidence type="ECO:0000313" key="7">
    <source>
        <dbReference type="EMBL" id="SEC40840.1"/>
    </source>
</evidence>
<dbReference type="STRING" id="156980.SAMN04489745_2794"/>
<dbReference type="EMBL" id="FNSN01000003">
    <property type="protein sequence ID" value="SEC40840.1"/>
    <property type="molecule type" value="Genomic_DNA"/>
</dbReference>
<keyword evidence="2" id="KW-1003">Cell membrane</keyword>
<organism evidence="7 8">
    <name type="scientific">Arthrobacter woluwensis</name>
    <dbReference type="NCBI Taxonomy" id="156980"/>
    <lineage>
        <taxon>Bacteria</taxon>
        <taxon>Bacillati</taxon>
        <taxon>Actinomycetota</taxon>
        <taxon>Actinomycetes</taxon>
        <taxon>Micrococcales</taxon>
        <taxon>Micrococcaceae</taxon>
        <taxon>Arthrobacter</taxon>
    </lineage>
</organism>
<feature type="transmembrane region" description="Helical" evidence="6">
    <location>
        <begin position="238"/>
        <end position="256"/>
    </location>
</feature>
<feature type="transmembrane region" description="Helical" evidence="6">
    <location>
        <begin position="150"/>
        <end position="171"/>
    </location>
</feature>
<reference evidence="7 8" key="1">
    <citation type="submission" date="2016-10" db="EMBL/GenBank/DDBJ databases">
        <authorList>
            <person name="de Groot N.N."/>
        </authorList>
    </citation>
    <scope>NUCLEOTIDE SEQUENCE [LARGE SCALE GENOMIC DNA]</scope>
    <source>
        <strain evidence="7 8">DSM 10495</strain>
    </source>
</reference>
<protein>
    <submittedName>
        <fullName evidence="7">Cytochrome c oxidase assembly factor CtaG</fullName>
    </submittedName>
</protein>
<evidence type="ECO:0000256" key="2">
    <source>
        <dbReference type="ARBA" id="ARBA00022475"/>
    </source>
</evidence>
<feature type="transmembrane region" description="Helical" evidence="6">
    <location>
        <begin position="12"/>
        <end position="31"/>
    </location>
</feature>
<evidence type="ECO:0000313" key="8">
    <source>
        <dbReference type="Proteomes" id="UP000182652"/>
    </source>
</evidence>
<feature type="transmembrane region" description="Helical" evidence="6">
    <location>
        <begin position="43"/>
        <end position="64"/>
    </location>
</feature>
<proteinExistence type="predicted"/>
<feature type="transmembrane region" description="Helical" evidence="6">
    <location>
        <begin position="117"/>
        <end position="138"/>
    </location>
</feature>
<comment type="subcellular location">
    <subcellularLocation>
        <location evidence="1">Cell membrane</location>
        <topology evidence="1">Multi-pass membrane protein</topology>
    </subcellularLocation>
</comment>
<gene>
    <name evidence="7" type="ORF">SAMN04489745_2794</name>
</gene>
<dbReference type="AlphaFoldDB" id="A0A1H4S9W1"/>
<dbReference type="InterPro" id="IPR019108">
    <property type="entry name" value="Caa3_assmbl_CtaG-rel"/>
</dbReference>
<dbReference type="Proteomes" id="UP000182652">
    <property type="component" value="Unassembled WGS sequence"/>
</dbReference>
<keyword evidence="8" id="KW-1185">Reference proteome</keyword>
<evidence type="ECO:0000256" key="1">
    <source>
        <dbReference type="ARBA" id="ARBA00004651"/>
    </source>
</evidence>
<evidence type="ECO:0000256" key="3">
    <source>
        <dbReference type="ARBA" id="ARBA00022692"/>
    </source>
</evidence>
<name>A0A1H4S9W1_9MICC</name>
<dbReference type="GO" id="GO:0005886">
    <property type="term" value="C:plasma membrane"/>
    <property type="evidence" value="ECO:0007669"/>
    <property type="project" value="UniProtKB-SubCell"/>
</dbReference>
<keyword evidence="3 6" id="KW-0812">Transmembrane</keyword>
<evidence type="ECO:0000256" key="6">
    <source>
        <dbReference type="SAM" id="Phobius"/>
    </source>
</evidence>
<keyword evidence="4 6" id="KW-1133">Transmembrane helix</keyword>
<sequence length="288" mass="30937">MPPLSSLATSWTADIPALLLAAVVGVLYARGVRKAGHWPVRRVLSFGLGVLLFLYLSCGFPGVYGVSLRWVFTVKVAGYVFVVPLLLAAGRPLALARETLGPNGRRRVDAFMAGRPVRVLSHPVVAPLLGLAIFASFLTPVLYLLRTDPLAGALTVLLAPALGLLMVLPAVEGEERPASSAVMVVGFIYVFIELLADAVPGILLRLSGTVLDGFAGPVPGALGWFPGALRDQQLAGDLLWFVAEVVDLPLIILMMMRFQRSDKADAQAIDDLSDEELAELNRRHLNRL</sequence>
<feature type="transmembrane region" description="Helical" evidence="6">
    <location>
        <begin position="76"/>
        <end position="96"/>
    </location>
</feature>
<dbReference type="Pfam" id="PF09678">
    <property type="entry name" value="Caa3_CtaG"/>
    <property type="match status" value="1"/>
</dbReference>
<feature type="transmembrane region" description="Helical" evidence="6">
    <location>
        <begin position="183"/>
        <end position="204"/>
    </location>
</feature>